<dbReference type="AlphaFoldDB" id="A0AAD4LHG1"/>
<organism evidence="1 2">
    <name type="scientific">Lactarius akahatsu</name>
    <dbReference type="NCBI Taxonomy" id="416441"/>
    <lineage>
        <taxon>Eukaryota</taxon>
        <taxon>Fungi</taxon>
        <taxon>Dikarya</taxon>
        <taxon>Basidiomycota</taxon>
        <taxon>Agaricomycotina</taxon>
        <taxon>Agaricomycetes</taxon>
        <taxon>Russulales</taxon>
        <taxon>Russulaceae</taxon>
        <taxon>Lactarius</taxon>
    </lineage>
</organism>
<protein>
    <submittedName>
        <fullName evidence="1">Uncharacterized protein</fullName>
    </submittedName>
</protein>
<evidence type="ECO:0000313" key="1">
    <source>
        <dbReference type="EMBL" id="KAH8989561.1"/>
    </source>
</evidence>
<proteinExistence type="predicted"/>
<reference evidence="1" key="1">
    <citation type="submission" date="2022-01" db="EMBL/GenBank/DDBJ databases">
        <title>Comparative genomics reveals a dynamic genome evolution in the ectomycorrhizal milk-cap (Lactarius) mushrooms.</title>
        <authorList>
            <consortium name="DOE Joint Genome Institute"/>
            <person name="Lebreton A."/>
            <person name="Tang N."/>
            <person name="Kuo A."/>
            <person name="LaButti K."/>
            <person name="Drula E."/>
            <person name="Barry K."/>
            <person name="Clum A."/>
            <person name="Lipzen A."/>
            <person name="Mousain D."/>
            <person name="Ng V."/>
            <person name="Wang R."/>
            <person name="Wang X."/>
            <person name="Dai Y."/>
            <person name="Henrissat B."/>
            <person name="Grigoriev I.V."/>
            <person name="Guerin-Laguette A."/>
            <person name="Yu F."/>
            <person name="Martin F.M."/>
        </authorList>
    </citation>
    <scope>NUCLEOTIDE SEQUENCE</scope>
    <source>
        <strain evidence="1">QP</strain>
    </source>
</reference>
<sequence length="355" mass="39219">MLATTPAGRSLAFLAPLATPSLAMPRDDHPAVTLFNVCPLRVHAGTSLAHWFFGKPAGIRRMAALERKIPQPHRRNGGTHPVTPAGERKAAAIALQAKKILCNTADRQSKSRRGCQAVGAGNCRVSQPPLGNENPSSPIEKHFVLQPNLYGVHQPMLITIDNPRQEPLHLFCTMRGSPSLLARSWPWFTHDSPIDVRFGGFDPSIVAQLGHLYLTLCVIKMIFAPLPPGRVVVDSDAVTEYKAQGYYKPKQEQEHDLAAVAFLLVILAPRIRADLACGRVGCRASSFIAGWSRLRFGGVCVFFRDVFRERWAFKFSLTIAAHLEMGYNSLHITSHRRTLRRVQTLAHWGGNSSCV</sequence>
<dbReference type="Proteomes" id="UP001201163">
    <property type="component" value="Unassembled WGS sequence"/>
</dbReference>
<name>A0AAD4LHG1_9AGAM</name>
<dbReference type="EMBL" id="JAKELL010000036">
    <property type="protein sequence ID" value="KAH8989561.1"/>
    <property type="molecule type" value="Genomic_DNA"/>
</dbReference>
<comment type="caution">
    <text evidence="1">The sequence shown here is derived from an EMBL/GenBank/DDBJ whole genome shotgun (WGS) entry which is preliminary data.</text>
</comment>
<accession>A0AAD4LHG1</accession>
<gene>
    <name evidence="1" type="ORF">EDB92DRAFT_2104254</name>
</gene>
<keyword evidence="2" id="KW-1185">Reference proteome</keyword>
<evidence type="ECO:0000313" key="2">
    <source>
        <dbReference type="Proteomes" id="UP001201163"/>
    </source>
</evidence>